<organism evidence="2 3">
    <name type="scientific">Anaerofustis stercorihominis</name>
    <dbReference type="NCBI Taxonomy" id="214853"/>
    <lineage>
        <taxon>Bacteria</taxon>
        <taxon>Bacillati</taxon>
        <taxon>Bacillota</taxon>
        <taxon>Clostridia</taxon>
        <taxon>Eubacteriales</taxon>
        <taxon>Eubacteriaceae</taxon>
        <taxon>Anaerofustis</taxon>
    </lineage>
</organism>
<feature type="transmembrane region" description="Helical" evidence="1">
    <location>
        <begin position="29"/>
        <end position="47"/>
    </location>
</feature>
<dbReference type="GeneID" id="98000749"/>
<name>A0A3E3E0F8_9FIRM</name>
<feature type="transmembrane region" description="Helical" evidence="1">
    <location>
        <begin position="53"/>
        <end position="73"/>
    </location>
</feature>
<evidence type="ECO:0000313" key="3">
    <source>
        <dbReference type="Proteomes" id="UP000261212"/>
    </source>
</evidence>
<proteinExistence type="predicted"/>
<gene>
    <name evidence="2" type="ORF">DW687_01215</name>
</gene>
<dbReference type="RefSeq" id="WP_007050454.1">
    <property type="nucleotide sequence ID" value="NZ_CABKNJ010000001.1"/>
</dbReference>
<dbReference type="AlphaFoldDB" id="A0A3E3E0F8"/>
<evidence type="ECO:0000313" key="2">
    <source>
        <dbReference type="EMBL" id="RGD74973.1"/>
    </source>
</evidence>
<keyword evidence="1" id="KW-1133">Transmembrane helix</keyword>
<protein>
    <submittedName>
        <fullName evidence="2">Uncharacterized protein</fullName>
    </submittedName>
</protein>
<comment type="caution">
    <text evidence="2">The sequence shown here is derived from an EMBL/GenBank/DDBJ whole genome shotgun (WGS) entry which is preliminary data.</text>
</comment>
<dbReference type="EMBL" id="QUSM01000002">
    <property type="protein sequence ID" value="RGD74973.1"/>
    <property type="molecule type" value="Genomic_DNA"/>
</dbReference>
<keyword evidence="1" id="KW-0812">Transmembrane</keyword>
<dbReference type="Pfam" id="PF20040">
    <property type="entry name" value="DUF6442"/>
    <property type="match status" value="1"/>
</dbReference>
<dbReference type="Proteomes" id="UP000261212">
    <property type="component" value="Unassembled WGS sequence"/>
</dbReference>
<sequence>MKKEEILEKSRKENKDEYIEKIISDSKNFGIITLTIAIIFFAVTKVINNGQPFFELPAILFAYTAGINFFSYVKLKKKEYLISSFSFIFAFICMTVLYFINW</sequence>
<feature type="transmembrane region" description="Helical" evidence="1">
    <location>
        <begin position="80"/>
        <end position="100"/>
    </location>
</feature>
<reference evidence="2 3" key="1">
    <citation type="submission" date="2018-08" db="EMBL/GenBank/DDBJ databases">
        <title>A genome reference for cultivated species of the human gut microbiota.</title>
        <authorList>
            <person name="Zou Y."/>
            <person name="Xue W."/>
            <person name="Luo G."/>
        </authorList>
    </citation>
    <scope>NUCLEOTIDE SEQUENCE [LARGE SCALE GENOMIC DNA]</scope>
    <source>
        <strain evidence="2 3">AM25-6</strain>
    </source>
</reference>
<dbReference type="InterPro" id="IPR045620">
    <property type="entry name" value="DUF6442"/>
</dbReference>
<evidence type="ECO:0000256" key="1">
    <source>
        <dbReference type="SAM" id="Phobius"/>
    </source>
</evidence>
<accession>A0A3E3E0F8</accession>
<keyword evidence="1" id="KW-0472">Membrane</keyword>